<comment type="caution">
    <text evidence="2">The sequence shown here is derived from an EMBL/GenBank/DDBJ whole genome shotgun (WGS) entry which is preliminary data.</text>
</comment>
<sequence length="246" mass="26209">MSINQQSIAKPTNQQHQSGQSPEMQAASATTAAAGNSGVDSFFDDDTTFADMVNRPSTQSQGSGNTQQQQQQTTTANDVDSQADEDDDGPDLYTQLAEAIPMDKINNGLQQAGDFFYSAFNKAKEIGSENIQHVQESDTYNNLRTSATQNLESLQQSELGQQAAHAADAAKAKATEMKEDWSPTIAQAKESAYSWMSSAAKSASSAAIWFQSMGTSGEDADDSDEDGQQPSKAQHGSASGEADKKD</sequence>
<gene>
    <name evidence="2" type="ORF">FOL47_008257</name>
</gene>
<evidence type="ECO:0000313" key="3">
    <source>
        <dbReference type="Proteomes" id="UP000591131"/>
    </source>
</evidence>
<reference evidence="2 3" key="1">
    <citation type="submission" date="2020-04" db="EMBL/GenBank/DDBJ databases">
        <title>Perkinsus chesapeaki whole genome sequence.</title>
        <authorList>
            <person name="Bogema D.R."/>
        </authorList>
    </citation>
    <scope>NUCLEOTIDE SEQUENCE [LARGE SCALE GENOMIC DNA]</scope>
    <source>
        <strain evidence="2">ATCC PRA-425</strain>
    </source>
</reference>
<feature type="compositionally biased region" description="Acidic residues" evidence="1">
    <location>
        <begin position="218"/>
        <end position="227"/>
    </location>
</feature>
<dbReference type="OrthoDB" id="447017at2759"/>
<feature type="compositionally biased region" description="Polar residues" evidence="1">
    <location>
        <begin position="1"/>
        <end position="23"/>
    </location>
</feature>
<dbReference type="AlphaFoldDB" id="A0A7J6MU13"/>
<protein>
    <submittedName>
        <fullName evidence="2">Uncharacterized protein</fullName>
    </submittedName>
</protein>
<keyword evidence="3" id="KW-1185">Reference proteome</keyword>
<evidence type="ECO:0000256" key="1">
    <source>
        <dbReference type="SAM" id="MobiDB-lite"/>
    </source>
</evidence>
<feature type="region of interest" description="Disordered" evidence="1">
    <location>
        <begin position="212"/>
        <end position="246"/>
    </location>
</feature>
<proteinExistence type="predicted"/>
<feature type="compositionally biased region" description="Low complexity" evidence="1">
    <location>
        <begin position="57"/>
        <end position="75"/>
    </location>
</feature>
<evidence type="ECO:0000313" key="2">
    <source>
        <dbReference type="EMBL" id="KAF4675082.1"/>
    </source>
</evidence>
<feature type="region of interest" description="Disordered" evidence="1">
    <location>
        <begin position="1"/>
        <end position="93"/>
    </location>
</feature>
<dbReference type="EMBL" id="JAAPAO010000052">
    <property type="protein sequence ID" value="KAF4675082.1"/>
    <property type="molecule type" value="Genomic_DNA"/>
</dbReference>
<dbReference type="Proteomes" id="UP000591131">
    <property type="component" value="Unassembled WGS sequence"/>
</dbReference>
<organism evidence="2 3">
    <name type="scientific">Perkinsus chesapeaki</name>
    <name type="common">Clam parasite</name>
    <name type="synonym">Perkinsus andrewsi</name>
    <dbReference type="NCBI Taxonomy" id="330153"/>
    <lineage>
        <taxon>Eukaryota</taxon>
        <taxon>Sar</taxon>
        <taxon>Alveolata</taxon>
        <taxon>Perkinsozoa</taxon>
        <taxon>Perkinsea</taxon>
        <taxon>Perkinsida</taxon>
        <taxon>Perkinsidae</taxon>
        <taxon>Perkinsus</taxon>
    </lineage>
</organism>
<feature type="compositionally biased region" description="Acidic residues" evidence="1">
    <location>
        <begin position="81"/>
        <end position="90"/>
    </location>
</feature>
<accession>A0A7J6MU13</accession>
<name>A0A7J6MU13_PERCH</name>